<keyword evidence="8" id="KW-0653">Protein transport</keyword>
<comment type="similarity">
    <text evidence="2">Belongs to the GSP N family.</text>
</comment>
<comment type="caution">
    <text evidence="11">The sequence shown here is derived from an EMBL/GenBank/DDBJ whole genome shotgun (WGS) entry which is preliminary data.</text>
</comment>
<protein>
    <recommendedName>
        <fullName evidence="3">Type II secretion system protein N</fullName>
    </recommendedName>
    <alternativeName>
        <fullName evidence="10">General secretion pathway protein N</fullName>
    </alternativeName>
</protein>
<keyword evidence="12" id="KW-1185">Reference proteome</keyword>
<accession>A0A7X6BH55</accession>
<proteinExistence type="inferred from homology"/>
<evidence type="ECO:0000256" key="6">
    <source>
        <dbReference type="ARBA" id="ARBA00022519"/>
    </source>
</evidence>
<evidence type="ECO:0000313" key="12">
    <source>
        <dbReference type="Proteomes" id="UP000558192"/>
    </source>
</evidence>
<evidence type="ECO:0000256" key="2">
    <source>
        <dbReference type="ARBA" id="ARBA00007208"/>
    </source>
</evidence>
<keyword evidence="9" id="KW-0472">Membrane</keyword>
<keyword evidence="6" id="KW-0997">Cell inner membrane</keyword>
<comment type="subcellular location">
    <subcellularLocation>
        <location evidence="1">Cell inner membrane</location>
    </subcellularLocation>
</comment>
<dbReference type="GO" id="GO:0005886">
    <property type="term" value="C:plasma membrane"/>
    <property type="evidence" value="ECO:0007669"/>
    <property type="project" value="UniProtKB-SubCell"/>
</dbReference>
<evidence type="ECO:0000256" key="8">
    <source>
        <dbReference type="ARBA" id="ARBA00022927"/>
    </source>
</evidence>
<evidence type="ECO:0000256" key="9">
    <source>
        <dbReference type="ARBA" id="ARBA00023136"/>
    </source>
</evidence>
<dbReference type="AlphaFoldDB" id="A0A7X6BH55"/>
<dbReference type="RefSeq" id="WP_168069894.1">
    <property type="nucleotide sequence ID" value="NZ_JAATJC010000001.1"/>
</dbReference>
<evidence type="ECO:0000256" key="10">
    <source>
        <dbReference type="ARBA" id="ARBA00030772"/>
    </source>
</evidence>
<sequence>MNWRWAVWTTGIALIALLLLLPLRIALSAADLQQLGLSARQVGGTIWQGRIGELTLGRQLLGTFDVRLDPAALMLGRVAMPFERLDQIQGPLTGVLRAGGSVTGVERLSGAIPAANLLGGAPIDSLTFTDTTILFEDGRCAQASGRLAANLAVRFGPLALDRGFAGTVSCDGDRVRARLASQAGSEQVEFFVSSSGQVRGWITIRSPLPGLDTLLSTYGFRTGPRGLTLPFETRL</sequence>
<evidence type="ECO:0000313" key="11">
    <source>
        <dbReference type="EMBL" id="NJC06593.1"/>
    </source>
</evidence>
<dbReference type="EMBL" id="JAATJC010000001">
    <property type="protein sequence ID" value="NJC06593.1"/>
    <property type="molecule type" value="Genomic_DNA"/>
</dbReference>
<evidence type="ECO:0000256" key="4">
    <source>
        <dbReference type="ARBA" id="ARBA00022448"/>
    </source>
</evidence>
<evidence type="ECO:0000256" key="7">
    <source>
        <dbReference type="ARBA" id="ARBA00022692"/>
    </source>
</evidence>
<keyword evidence="5" id="KW-1003">Cell membrane</keyword>
<evidence type="ECO:0000256" key="5">
    <source>
        <dbReference type="ARBA" id="ARBA00022475"/>
    </source>
</evidence>
<evidence type="ECO:0000256" key="3">
    <source>
        <dbReference type="ARBA" id="ARBA00021563"/>
    </source>
</evidence>
<dbReference type="GO" id="GO:0015628">
    <property type="term" value="P:protein secretion by the type II secretion system"/>
    <property type="evidence" value="ECO:0007669"/>
    <property type="project" value="InterPro"/>
</dbReference>
<dbReference type="Pfam" id="PF01203">
    <property type="entry name" value="T2SSN"/>
    <property type="match status" value="1"/>
</dbReference>
<dbReference type="InterPro" id="IPR022792">
    <property type="entry name" value="T2SS_protein-GspN"/>
</dbReference>
<evidence type="ECO:0000256" key="1">
    <source>
        <dbReference type="ARBA" id="ARBA00004533"/>
    </source>
</evidence>
<name>A0A7X6BH55_9SPHN</name>
<keyword evidence="4" id="KW-0813">Transport</keyword>
<keyword evidence="7" id="KW-0812">Transmembrane</keyword>
<gene>
    <name evidence="11" type="ORF">GGQ97_002386</name>
</gene>
<organism evidence="11 12">
    <name type="scientific">Sphingomonas kaistensis</name>
    <dbReference type="NCBI Taxonomy" id="298708"/>
    <lineage>
        <taxon>Bacteria</taxon>
        <taxon>Pseudomonadati</taxon>
        <taxon>Pseudomonadota</taxon>
        <taxon>Alphaproteobacteria</taxon>
        <taxon>Sphingomonadales</taxon>
        <taxon>Sphingomonadaceae</taxon>
        <taxon>Sphingomonas</taxon>
    </lineage>
</organism>
<dbReference type="Proteomes" id="UP000558192">
    <property type="component" value="Unassembled WGS sequence"/>
</dbReference>
<dbReference type="GO" id="GO:0015627">
    <property type="term" value="C:type II protein secretion system complex"/>
    <property type="evidence" value="ECO:0007669"/>
    <property type="project" value="InterPro"/>
</dbReference>
<reference evidence="11 12" key="1">
    <citation type="submission" date="2020-03" db="EMBL/GenBank/DDBJ databases">
        <title>Genomic Encyclopedia of Type Strains, Phase IV (KMG-IV): sequencing the most valuable type-strain genomes for metagenomic binning, comparative biology and taxonomic classification.</title>
        <authorList>
            <person name="Goeker M."/>
        </authorList>
    </citation>
    <scope>NUCLEOTIDE SEQUENCE [LARGE SCALE GENOMIC DNA]</scope>
    <source>
        <strain evidence="11 12">DSM 16846</strain>
    </source>
</reference>